<comment type="similarity">
    <text evidence="5 17">Belongs to the folylpolyglutamate synthase family.</text>
</comment>
<feature type="binding site" evidence="19">
    <location>
        <position position="191"/>
    </location>
    <ligand>
        <name>Mg(2+)</name>
        <dbReference type="ChEBI" id="CHEBI:18420"/>
        <label>1</label>
    </ligand>
</feature>
<comment type="cofactor">
    <cofactor evidence="17">
        <name>a monovalent cation</name>
        <dbReference type="ChEBI" id="CHEBI:60242"/>
    </cofactor>
    <text evidence="17">A monovalent cation.</text>
</comment>
<keyword evidence="22" id="KW-1185">Reference proteome</keyword>
<evidence type="ECO:0000256" key="15">
    <source>
        <dbReference type="ARBA" id="ARBA00023136"/>
    </source>
</evidence>
<dbReference type="EC" id="6.3.2.17" evidence="17"/>
<dbReference type="PANTHER" id="PTHR11136:SF5">
    <property type="entry name" value="FOLYLPOLYGLUTAMATE SYNTHASE, MITOCHONDRIAL"/>
    <property type="match status" value="1"/>
</dbReference>
<sequence>MAVNQSDYEAAVTIINSTYPDGPDIDYKAIYDFNRPCMQKYLLDLKIQDCDLSRLNVIHVSGTKGKGSTCAFCESILRHHGYKTGFYSSPHLMEHRERIRIQGRILEKETFAKYFWEVYTQLKENKDPELEGRVGGSMTFFRLLTALALHVFLKENVDVVIWETGLGGEYDCTNIVRNPVVCGVTSLALDHVDRLGTSIEQIAWHKAGIFKPGVPAFTVEQPPNAMRVLEERARNIRAPLYQCAELGRYRQRFKLGIEGSKQSLNASLAIQLCSTWIERHTGKCSSGGGASLLSNQPDYTTVQLAEPATINAKFAIGLEKCEWLGRNQTVAVDGVTFYLDGAHTHDSIQQCVDWFQMKTSLDDKEGEVFRILMFYCTSERDADGFLKLLVTCDFNAAVFCTNAIFKEPKCADQVKKLATFEDSVKRQKTYETLLGNNAKNETSQRKHGDKPFLSCAVRTIKEAFDWIMELKDDVNKMSKSHSSNDSLTMTDINAPAVKTPAQEIHVHEDTTGIDKKDADNDTTTSNSRNREKKVLVLVTGSLYLVGGVMWVLKDLQSDG</sequence>
<evidence type="ECO:0000256" key="14">
    <source>
        <dbReference type="ARBA" id="ARBA00023128"/>
    </source>
</evidence>
<dbReference type="OrthoDB" id="5212574at2759"/>
<evidence type="ECO:0000256" key="20">
    <source>
        <dbReference type="SAM" id="MobiDB-lite"/>
    </source>
</evidence>
<dbReference type="GO" id="GO:0005743">
    <property type="term" value="C:mitochondrial inner membrane"/>
    <property type="evidence" value="ECO:0007669"/>
    <property type="project" value="UniProtKB-SubCell"/>
</dbReference>
<evidence type="ECO:0000256" key="2">
    <source>
        <dbReference type="ARBA" id="ARBA00004305"/>
    </source>
</evidence>
<dbReference type="PROSITE" id="PS01011">
    <property type="entry name" value="FOLYLPOLYGLU_SYNT_1"/>
    <property type="match status" value="1"/>
</dbReference>
<feature type="binding site" evidence="18">
    <location>
        <position position="340"/>
    </location>
    <ligand>
        <name>ATP</name>
        <dbReference type="ChEBI" id="CHEBI:30616"/>
    </ligand>
</feature>
<dbReference type="GO" id="GO:0005829">
    <property type="term" value="C:cytosol"/>
    <property type="evidence" value="ECO:0007669"/>
    <property type="project" value="TreeGrafter"/>
</dbReference>
<keyword evidence="15" id="KW-0472">Membrane</keyword>
<evidence type="ECO:0000256" key="16">
    <source>
        <dbReference type="ARBA" id="ARBA00047493"/>
    </source>
</evidence>
<dbReference type="NCBIfam" id="TIGR01499">
    <property type="entry name" value="folC"/>
    <property type="match status" value="1"/>
</dbReference>
<evidence type="ECO:0000256" key="1">
    <source>
        <dbReference type="ARBA" id="ARBA00004273"/>
    </source>
</evidence>
<dbReference type="GO" id="GO:0005759">
    <property type="term" value="C:mitochondrial matrix"/>
    <property type="evidence" value="ECO:0007669"/>
    <property type="project" value="UniProtKB-SubCell"/>
</dbReference>
<name>A0A9D4KBC0_DREPO</name>
<evidence type="ECO:0000256" key="7">
    <source>
        <dbReference type="ARBA" id="ARBA00022563"/>
    </source>
</evidence>
<keyword evidence="12 18" id="KW-0067">ATP-binding</keyword>
<feature type="region of interest" description="Disordered" evidence="20">
    <location>
        <begin position="502"/>
        <end position="527"/>
    </location>
</feature>
<evidence type="ECO:0000256" key="18">
    <source>
        <dbReference type="PIRSR" id="PIRSR038895-1"/>
    </source>
</evidence>
<dbReference type="InterPro" id="IPR023600">
    <property type="entry name" value="Folylpolyglutamate_synth_euk"/>
</dbReference>
<dbReference type="Gene3D" id="3.40.1190.10">
    <property type="entry name" value="Mur-like, catalytic domain"/>
    <property type="match status" value="1"/>
</dbReference>
<evidence type="ECO:0000256" key="12">
    <source>
        <dbReference type="ARBA" id="ARBA00022840"/>
    </source>
</evidence>
<dbReference type="AlphaFoldDB" id="A0A9D4KBC0"/>
<dbReference type="GO" id="GO:0006730">
    <property type="term" value="P:one-carbon metabolic process"/>
    <property type="evidence" value="ECO:0007669"/>
    <property type="project" value="UniProtKB-KW"/>
</dbReference>
<dbReference type="GO" id="GO:0046872">
    <property type="term" value="F:metal ion binding"/>
    <property type="evidence" value="ECO:0007669"/>
    <property type="project" value="UniProtKB-KW"/>
</dbReference>
<keyword evidence="8 17" id="KW-0436">Ligase</keyword>
<dbReference type="InterPro" id="IPR018109">
    <property type="entry name" value="Folylpolyglutamate_synth_CS"/>
</dbReference>
<evidence type="ECO:0000256" key="10">
    <source>
        <dbReference type="ARBA" id="ARBA00022741"/>
    </source>
</evidence>
<dbReference type="SUPFAM" id="SSF53623">
    <property type="entry name" value="MurD-like peptide ligases, catalytic domain"/>
    <property type="match status" value="1"/>
</dbReference>
<dbReference type="EMBL" id="JAIWYP010000004">
    <property type="protein sequence ID" value="KAH3836660.1"/>
    <property type="molecule type" value="Genomic_DNA"/>
</dbReference>
<keyword evidence="14" id="KW-0496">Mitochondrion</keyword>
<dbReference type="PANTHER" id="PTHR11136">
    <property type="entry name" value="FOLYLPOLYGLUTAMATE SYNTHASE-RELATED"/>
    <property type="match status" value="1"/>
</dbReference>
<comment type="caution">
    <text evidence="21">The sequence shown here is derived from an EMBL/GenBank/DDBJ whole genome shotgun (WGS) entry which is preliminary data.</text>
</comment>
<proteinExistence type="inferred from homology"/>
<evidence type="ECO:0000256" key="5">
    <source>
        <dbReference type="ARBA" id="ARBA00008276"/>
    </source>
</evidence>
<keyword evidence="9 19" id="KW-0479">Metal-binding</keyword>
<dbReference type="GO" id="GO:0004326">
    <property type="term" value="F:tetrahydrofolylpolyglutamate synthase activity"/>
    <property type="evidence" value="ECO:0007669"/>
    <property type="project" value="UniProtKB-EC"/>
</dbReference>
<feature type="binding site" evidence="19">
    <location>
        <position position="89"/>
    </location>
    <ligand>
        <name>Mg(2+)</name>
        <dbReference type="ChEBI" id="CHEBI:18420"/>
        <label>1</label>
    </ligand>
</feature>
<reference evidence="21" key="1">
    <citation type="journal article" date="2019" name="bioRxiv">
        <title>The Genome of the Zebra Mussel, Dreissena polymorpha: A Resource for Invasive Species Research.</title>
        <authorList>
            <person name="McCartney M.A."/>
            <person name="Auch B."/>
            <person name="Kono T."/>
            <person name="Mallez S."/>
            <person name="Zhang Y."/>
            <person name="Obille A."/>
            <person name="Becker A."/>
            <person name="Abrahante J.E."/>
            <person name="Garbe J."/>
            <person name="Badalamenti J.P."/>
            <person name="Herman A."/>
            <person name="Mangelson H."/>
            <person name="Liachko I."/>
            <person name="Sullivan S."/>
            <person name="Sone E.D."/>
            <person name="Koren S."/>
            <person name="Silverstein K.A.T."/>
            <person name="Beckman K.B."/>
            <person name="Gohl D.M."/>
        </authorList>
    </citation>
    <scope>NUCLEOTIDE SEQUENCE</scope>
    <source>
        <strain evidence="21">Duluth1</strain>
        <tissue evidence="21">Whole animal</tissue>
    </source>
</reference>
<evidence type="ECO:0000256" key="9">
    <source>
        <dbReference type="ARBA" id="ARBA00022723"/>
    </source>
</evidence>
<comment type="catalytic activity">
    <reaction evidence="16 17">
        <text>(6S)-5,6,7,8-tetrahydrofolyl-(gamma-L-Glu)(n) + L-glutamate + ATP = (6S)-5,6,7,8-tetrahydrofolyl-(gamma-L-Glu)(n+1) + ADP + phosphate + H(+)</text>
        <dbReference type="Rhea" id="RHEA:10580"/>
        <dbReference type="Rhea" id="RHEA-COMP:14738"/>
        <dbReference type="Rhea" id="RHEA-COMP:14740"/>
        <dbReference type="ChEBI" id="CHEBI:15378"/>
        <dbReference type="ChEBI" id="CHEBI:29985"/>
        <dbReference type="ChEBI" id="CHEBI:30616"/>
        <dbReference type="ChEBI" id="CHEBI:43474"/>
        <dbReference type="ChEBI" id="CHEBI:141005"/>
        <dbReference type="ChEBI" id="CHEBI:456216"/>
        <dbReference type="EC" id="6.3.2.17"/>
    </reaction>
</comment>
<evidence type="ECO:0000256" key="17">
    <source>
        <dbReference type="PIRNR" id="PIRNR038895"/>
    </source>
</evidence>
<evidence type="ECO:0000256" key="6">
    <source>
        <dbReference type="ARBA" id="ARBA00022490"/>
    </source>
</evidence>
<dbReference type="InterPro" id="IPR036565">
    <property type="entry name" value="Mur-like_cat_sf"/>
</dbReference>
<evidence type="ECO:0000256" key="19">
    <source>
        <dbReference type="PIRSR" id="PIRSR038895-2"/>
    </source>
</evidence>
<dbReference type="InterPro" id="IPR036615">
    <property type="entry name" value="Mur_ligase_C_dom_sf"/>
</dbReference>
<evidence type="ECO:0000256" key="13">
    <source>
        <dbReference type="ARBA" id="ARBA00022842"/>
    </source>
</evidence>
<dbReference type="SUPFAM" id="SSF53244">
    <property type="entry name" value="MurD-like peptide ligases, peptide-binding domain"/>
    <property type="match status" value="1"/>
</dbReference>
<gene>
    <name evidence="21" type="ORF">DPMN_110031</name>
</gene>
<dbReference type="GO" id="GO:0005524">
    <property type="term" value="F:ATP binding"/>
    <property type="evidence" value="ECO:0007669"/>
    <property type="project" value="UniProtKB-KW"/>
</dbReference>
<dbReference type="Gene3D" id="3.90.190.20">
    <property type="entry name" value="Mur ligase, C-terminal domain"/>
    <property type="match status" value="1"/>
</dbReference>
<protein>
    <recommendedName>
        <fullName evidence="17">Folylpolyglutamate synthase</fullName>
        <ecNumber evidence="17">6.3.2.17</ecNumber>
    </recommendedName>
    <alternativeName>
        <fullName evidence="17">Folylpoly-gamma-glutamate synthetase</fullName>
    </alternativeName>
    <alternativeName>
        <fullName evidence="17">Tetrahydrofolylpolyglutamate synthase</fullName>
    </alternativeName>
</protein>
<accession>A0A9D4KBC0</accession>
<reference evidence="21" key="2">
    <citation type="submission" date="2020-11" db="EMBL/GenBank/DDBJ databases">
        <authorList>
            <person name="McCartney M.A."/>
            <person name="Auch B."/>
            <person name="Kono T."/>
            <person name="Mallez S."/>
            <person name="Becker A."/>
            <person name="Gohl D.M."/>
            <person name="Silverstein K.A.T."/>
            <person name="Koren S."/>
            <person name="Bechman K.B."/>
            <person name="Herman A."/>
            <person name="Abrahante J.E."/>
            <person name="Garbe J."/>
        </authorList>
    </citation>
    <scope>NUCLEOTIDE SEQUENCE</scope>
    <source>
        <strain evidence="21">Duluth1</strain>
        <tissue evidence="21">Whole animal</tissue>
    </source>
</reference>
<keyword evidence="6" id="KW-0963">Cytoplasm</keyword>
<organism evidence="21 22">
    <name type="scientific">Dreissena polymorpha</name>
    <name type="common">Zebra mussel</name>
    <name type="synonym">Mytilus polymorpha</name>
    <dbReference type="NCBI Taxonomy" id="45954"/>
    <lineage>
        <taxon>Eukaryota</taxon>
        <taxon>Metazoa</taxon>
        <taxon>Spiralia</taxon>
        <taxon>Lophotrochozoa</taxon>
        <taxon>Mollusca</taxon>
        <taxon>Bivalvia</taxon>
        <taxon>Autobranchia</taxon>
        <taxon>Heteroconchia</taxon>
        <taxon>Euheterodonta</taxon>
        <taxon>Imparidentia</taxon>
        <taxon>Neoheterodontei</taxon>
        <taxon>Myida</taxon>
        <taxon>Dreissenoidea</taxon>
        <taxon>Dreissenidae</taxon>
        <taxon>Dreissena</taxon>
    </lineage>
</organism>
<evidence type="ECO:0000313" key="22">
    <source>
        <dbReference type="Proteomes" id="UP000828390"/>
    </source>
</evidence>
<comment type="function">
    <text evidence="17">Catalyzes conversion of folates to polyglutamate derivatives allowing concentration of folate compounds in the cell and the intracellular retention of these cofactors, which are important substrates for most of the folate-dependent enzymes that are involved in one-carbon transfer reactions involved in purine, pyrimidine and amino acid synthesis.</text>
</comment>
<comment type="subcellular location">
    <subcellularLocation>
        <location evidence="3">Cytoplasm</location>
    </subcellularLocation>
    <subcellularLocation>
        <location evidence="1">Mitochondrion inner membrane</location>
    </subcellularLocation>
    <subcellularLocation>
        <location evidence="2">Mitochondrion matrix</location>
    </subcellularLocation>
</comment>
<evidence type="ECO:0000313" key="21">
    <source>
        <dbReference type="EMBL" id="KAH3836660.1"/>
    </source>
</evidence>
<feature type="compositionally biased region" description="Basic and acidic residues" evidence="20">
    <location>
        <begin position="504"/>
        <end position="519"/>
    </location>
</feature>
<keyword evidence="10 18" id="KW-0547">Nucleotide-binding</keyword>
<feature type="binding site" evidence="18">
    <location>
        <position position="326"/>
    </location>
    <ligand>
        <name>ATP</name>
        <dbReference type="ChEBI" id="CHEBI:30616"/>
    </ligand>
</feature>
<keyword evidence="13 19" id="KW-0460">Magnesium</keyword>
<dbReference type="Proteomes" id="UP000828390">
    <property type="component" value="Unassembled WGS sequence"/>
</dbReference>
<dbReference type="PIRSF" id="PIRSF038895">
    <property type="entry name" value="FPGS"/>
    <property type="match status" value="1"/>
</dbReference>
<dbReference type="InterPro" id="IPR001645">
    <property type="entry name" value="Folylpolyglutamate_synth"/>
</dbReference>
<comment type="pathway">
    <text evidence="4 17">Cofactor biosynthesis; tetrahydrofolylpolyglutamate biosynthesis.</text>
</comment>
<evidence type="ECO:0000256" key="11">
    <source>
        <dbReference type="ARBA" id="ARBA00022792"/>
    </source>
</evidence>
<feature type="binding site" evidence="19">
    <location>
        <position position="163"/>
    </location>
    <ligand>
        <name>Mg(2+)</name>
        <dbReference type="ChEBI" id="CHEBI:18420"/>
        <label>1</label>
    </ligand>
</feature>
<keyword evidence="7 17" id="KW-0554">One-carbon metabolism</keyword>
<evidence type="ECO:0000256" key="8">
    <source>
        <dbReference type="ARBA" id="ARBA00022598"/>
    </source>
</evidence>
<keyword evidence="11" id="KW-0999">Mitochondrion inner membrane</keyword>
<evidence type="ECO:0000256" key="4">
    <source>
        <dbReference type="ARBA" id="ARBA00005150"/>
    </source>
</evidence>
<evidence type="ECO:0000256" key="3">
    <source>
        <dbReference type="ARBA" id="ARBA00004496"/>
    </source>
</evidence>